<dbReference type="InterPro" id="IPR014730">
    <property type="entry name" value="ETF_a/b_N"/>
</dbReference>
<dbReference type="SMART" id="SM00893">
    <property type="entry name" value="ETF"/>
    <property type="match status" value="1"/>
</dbReference>
<dbReference type="GO" id="GO:0033539">
    <property type="term" value="P:fatty acid beta-oxidation using acyl-CoA dehydrogenase"/>
    <property type="evidence" value="ECO:0007669"/>
    <property type="project" value="TreeGrafter"/>
</dbReference>
<dbReference type="STRING" id="36842.SAMN02194393_02437"/>
<feature type="binding site" evidence="5">
    <location>
        <position position="283"/>
    </location>
    <ligand>
        <name>FAD</name>
        <dbReference type="ChEBI" id="CHEBI:57692"/>
    </ligand>
</feature>
<dbReference type="InterPro" id="IPR017900">
    <property type="entry name" value="4Fe4S_Fe_S_CS"/>
</dbReference>
<keyword evidence="2" id="KW-0479">Metal-binding</keyword>
<dbReference type="SUPFAM" id="SSF52467">
    <property type="entry name" value="DHS-like NAD/FAD-binding domain"/>
    <property type="match status" value="1"/>
</dbReference>
<evidence type="ECO:0000256" key="1">
    <source>
        <dbReference type="ARBA" id="ARBA00005817"/>
    </source>
</evidence>
<dbReference type="Pfam" id="PF00766">
    <property type="entry name" value="ETF_alpha"/>
    <property type="match status" value="1"/>
</dbReference>
<dbReference type="CDD" id="cd01715">
    <property type="entry name" value="ETF_alpha"/>
    <property type="match status" value="1"/>
</dbReference>
<dbReference type="PANTHER" id="PTHR43153">
    <property type="entry name" value="ELECTRON TRANSFER FLAVOPROTEIN ALPHA"/>
    <property type="match status" value="1"/>
</dbReference>
<keyword evidence="5" id="KW-0285">Flavoprotein</keyword>
<organism evidence="7 8">
    <name type="scientific">Maledivibacter halophilus</name>
    <dbReference type="NCBI Taxonomy" id="36842"/>
    <lineage>
        <taxon>Bacteria</taxon>
        <taxon>Bacillati</taxon>
        <taxon>Bacillota</taxon>
        <taxon>Clostridia</taxon>
        <taxon>Peptostreptococcales</taxon>
        <taxon>Caminicellaceae</taxon>
        <taxon>Maledivibacter</taxon>
    </lineage>
</organism>
<dbReference type="EMBL" id="FUZT01000005">
    <property type="protein sequence ID" value="SKC70430.1"/>
    <property type="molecule type" value="Genomic_DNA"/>
</dbReference>
<dbReference type="Pfam" id="PF01012">
    <property type="entry name" value="ETF"/>
    <property type="match status" value="1"/>
</dbReference>
<evidence type="ECO:0000256" key="2">
    <source>
        <dbReference type="ARBA" id="ARBA00022723"/>
    </source>
</evidence>
<dbReference type="GO" id="GO:0046872">
    <property type="term" value="F:metal ion binding"/>
    <property type="evidence" value="ECO:0007669"/>
    <property type="project" value="UniProtKB-KW"/>
</dbReference>
<evidence type="ECO:0000313" key="7">
    <source>
        <dbReference type="EMBL" id="SKC70430.1"/>
    </source>
</evidence>
<dbReference type="InterPro" id="IPR014729">
    <property type="entry name" value="Rossmann-like_a/b/a_fold"/>
</dbReference>
<sequence length="392" mass="42595">MSGLKIDYEKCVGCGLCVKSCTSNALEIKDKKALVNEKCVLCGICVDTCPFNAISIEKEQAIDNDLSEYSNIWVFAEQHMGKVLPVAYELLSKGKELSRKKDCKLAAILFGKDMKSEAEKLIAQGADKVFLCEDGRLKHNLDEIYVELFDMLIKKHKPEIFLFGATGFGRSVAPRIAARIRTGLTADCTVLEIDKDTGLLKQTRPAFGGNLMATIICPNHRPQMATVRPGIMPIQEPDPSRSGEIINVSLNENKNSNIDIVEEILAEKAETIADAKIIVSAGRGIGSQKNLALVNRLAESIGGNVGVSRPLVDMGWSEYKHQIGQTGFTVAPDLLITFGISGAIQHLAGISGAKKIIAVNSDPDAPIFSIAHYKIVGDCVEIIKKLITILEK</sequence>
<dbReference type="SUPFAM" id="SSF54862">
    <property type="entry name" value="4Fe-4S ferredoxins"/>
    <property type="match status" value="1"/>
</dbReference>
<dbReference type="InterPro" id="IPR001308">
    <property type="entry name" value="ETF_a/FixB"/>
</dbReference>
<feature type="binding site" evidence="5">
    <location>
        <begin position="339"/>
        <end position="346"/>
    </location>
    <ligand>
        <name>FAD</name>
        <dbReference type="ChEBI" id="CHEBI:57692"/>
    </ligand>
</feature>
<dbReference type="Pfam" id="PF14697">
    <property type="entry name" value="Fer4_21"/>
    <property type="match status" value="1"/>
</dbReference>
<feature type="binding site" evidence="5">
    <location>
        <begin position="308"/>
        <end position="309"/>
    </location>
    <ligand>
        <name>FAD</name>
        <dbReference type="ChEBI" id="CHEBI:57692"/>
    </ligand>
</feature>
<dbReference type="Gene3D" id="3.40.50.620">
    <property type="entry name" value="HUPs"/>
    <property type="match status" value="1"/>
</dbReference>
<evidence type="ECO:0000256" key="3">
    <source>
        <dbReference type="ARBA" id="ARBA00023004"/>
    </source>
</evidence>
<dbReference type="OrthoDB" id="9770286at2"/>
<dbReference type="RefSeq" id="WP_079491956.1">
    <property type="nucleotide sequence ID" value="NZ_FUZT01000005.1"/>
</dbReference>
<comment type="similarity">
    <text evidence="1">Belongs to the ETF alpha-subunit/FixB family.</text>
</comment>
<proteinExistence type="inferred from homology"/>
<keyword evidence="4" id="KW-0411">Iron-sulfur</keyword>
<dbReference type="Gene3D" id="3.30.70.20">
    <property type="match status" value="2"/>
</dbReference>
<gene>
    <name evidence="7" type="ORF">SAMN02194393_02437</name>
</gene>
<dbReference type="InterPro" id="IPR033947">
    <property type="entry name" value="ETF_alpha_N"/>
</dbReference>
<dbReference type="SUPFAM" id="SSF52402">
    <property type="entry name" value="Adenine nucleotide alpha hydrolases-like"/>
    <property type="match status" value="1"/>
</dbReference>
<dbReference type="PIRSF" id="PIRSF000089">
    <property type="entry name" value="Electra_flavoP_a"/>
    <property type="match status" value="1"/>
</dbReference>
<evidence type="ECO:0000256" key="4">
    <source>
        <dbReference type="ARBA" id="ARBA00023014"/>
    </source>
</evidence>
<dbReference type="GO" id="GO:0051536">
    <property type="term" value="F:iron-sulfur cluster binding"/>
    <property type="evidence" value="ECO:0007669"/>
    <property type="project" value="UniProtKB-KW"/>
</dbReference>
<keyword evidence="5" id="KW-0274">FAD</keyword>
<dbReference type="InterPro" id="IPR017896">
    <property type="entry name" value="4Fe4S_Fe-S-bd"/>
</dbReference>
<dbReference type="Proteomes" id="UP000190285">
    <property type="component" value="Unassembled WGS sequence"/>
</dbReference>
<protein>
    <submittedName>
        <fullName evidence="7">Electron transfer flavoprotein alpha subunit apoprotein</fullName>
    </submittedName>
</protein>
<dbReference type="PANTHER" id="PTHR43153:SF1">
    <property type="entry name" value="ELECTRON TRANSFER FLAVOPROTEIN SUBUNIT ALPHA, MITOCHONDRIAL"/>
    <property type="match status" value="1"/>
</dbReference>
<dbReference type="Gene3D" id="3.40.50.1220">
    <property type="entry name" value="TPP-binding domain"/>
    <property type="match status" value="1"/>
</dbReference>
<reference evidence="7 8" key="1">
    <citation type="submission" date="2017-02" db="EMBL/GenBank/DDBJ databases">
        <authorList>
            <person name="Peterson S.W."/>
        </authorList>
    </citation>
    <scope>NUCLEOTIDE SEQUENCE [LARGE SCALE GENOMIC DNA]</scope>
    <source>
        <strain evidence="7 8">M1</strain>
    </source>
</reference>
<feature type="domain" description="4Fe-4S ferredoxin-type" evidence="6">
    <location>
        <begin position="2"/>
        <end position="31"/>
    </location>
</feature>
<dbReference type="PROSITE" id="PS00198">
    <property type="entry name" value="4FE4S_FER_1"/>
    <property type="match status" value="1"/>
</dbReference>
<dbReference type="InterPro" id="IPR014731">
    <property type="entry name" value="ETF_asu_C"/>
</dbReference>
<accession>A0A1T5L3C2</accession>
<name>A0A1T5L3C2_9FIRM</name>
<feature type="domain" description="4Fe-4S ferredoxin-type" evidence="6">
    <location>
        <begin position="32"/>
        <end position="59"/>
    </location>
</feature>
<dbReference type="GO" id="GO:0009055">
    <property type="term" value="F:electron transfer activity"/>
    <property type="evidence" value="ECO:0007669"/>
    <property type="project" value="InterPro"/>
</dbReference>
<dbReference type="GO" id="GO:0050660">
    <property type="term" value="F:flavin adenine dinucleotide binding"/>
    <property type="evidence" value="ECO:0007669"/>
    <property type="project" value="InterPro"/>
</dbReference>
<comment type="cofactor">
    <cofactor evidence="5">
        <name>FAD</name>
        <dbReference type="ChEBI" id="CHEBI:57692"/>
    </cofactor>
    <text evidence="5">Binds 1 FAD per dimer.</text>
</comment>
<dbReference type="PROSITE" id="PS51379">
    <property type="entry name" value="4FE4S_FER_2"/>
    <property type="match status" value="2"/>
</dbReference>
<evidence type="ECO:0000259" key="6">
    <source>
        <dbReference type="PROSITE" id="PS51379"/>
    </source>
</evidence>
<evidence type="ECO:0000313" key="8">
    <source>
        <dbReference type="Proteomes" id="UP000190285"/>
    </source>
</evidence>
<feature type="binding site" evidence="5">
    <location>
        <position position="360"/>
    </location>
    <ligand>
        <name>FAD</name>
        <dbReference type="ChEBI" id="CHEBI:57692"/>
    </ligand>
</feature>
<dbReference type="InterPro" id="IPR029035">
    <property type="entry name" value="DHS-like_NAD/FAD-binding_dom"/>
</dbReference>
<keyword evidence="3" id="KW-0408">Iron</keyword>
<evidence type="ECO:0000256" key="5">
    <source>
        <dbReference type="PIRSR" id="PIRSR000089-1"/>
    </source>
</evidence>
<feature type="binding site" evidence="5">
    <location>
        <begin position="322"/>
        <end position="326"/>
    </location>
    <ligand>
        <name>FAD</name>
        <dbReference type="ChEBI" id="CHEBI:57692"/>
    </ligand>
</feature>
<keyword evidence="8" id="KW-1185">Reference proteome</keyword>
<dbReference type="AlphaFoldDB" id="A0A1T5L3C2"/>